<evidence type="ECO:0000313" key="2">
    <source>
        <dbReference type="EMBL" id="CAA9249551.1"/>
    </source>
</evidence>
<feature type="compositionally biased region" description="Basic residues" evidence="1">
    <location>
        <begin position="34"/>
        <end position="49"/>
    </location>
</feature>
<feature type="compositionally biased region" description="Basic and acidic residues" evidence="1">
    <location>
        <begin position="103"/>
        <end position="114"/>
    </location>
</feature>
<dbReference type="AlphaFoldDB" id="A0A6J4IGA9"/>
<protein>
    <submittedName>
        <fullName evidence="2">Uncharacterized protein</fullName>
    </submittedName>
</protein>
<feature type="compositionally biased region" description="Basic residues" evidence="1">
    <location>
        <begin position="65"/>
        <end position="94"/>
    </location>
</feature>
<reference evidence="2" key="1">
    <citation type="submission" date="2020-02" db="EMBL/GenBank/DDBJ databases">
        <authorList>
            <person name="Meier V. D."/>
        </authorList>
    </citation>
    <scope>NUCLEOTIDE SEQUENCE</scope>
    <source>
        <strain evidence="2">AVDCRST_MAG10</strain>
    </source>
</reference>
<feature type="non-terminal residue" evidence="2">
    <location>
        <position position="1"/>
    </location>
</feature>
<proteinExistence type="predicted"/>
<dbReference type="EMBL" id="CADCTB010000132">
    <property type="protein sequence ID" value="CAA9249551.1"/>
    <property type="molecule type" value="Genomic_DNA"/>
</dbReference>
<feature type="compositionally biased region" description="Gly residues" evidence="1">
    <location>
        <begin position="53"/>
        <end position="64"/>
    </location>
</feature>
<feature type="compositionally biased region" description="Basic residues" evidence="1">
    <location>
        <begin position="115"/>
        <end position="126"/>
    </location>
</feature>
<feature type="region of interest" description="Disordered" evidence="1">
    <location>
        <begin position="1"/>
        <end position="143"/>
    </location>
</feature>
<sequence>GRPERPGRGVVVRAGVRAGGNAPAGRGLQGARRPAPRRPGRAHLHRPQHQRSAGGGLGDPGPGCGRHHRDHHLRRRIRQGPRQHRRLRPARRGPARACVRAGRPADARCPGDHLHRPRAPSGRLRHSGFSPGGGRHPRRGHLM</sequence>
<gene>
    <name evidence="2" type="ORF">AVDCRST_MAG10-2100</name>
</gene>
<evidence type="ECO:0000256" key="1">
    <source>
        <dbReference type="SAM" id="MobiDB-lite"/>
    </source>
</evidence>
<organism evidence="2">
    <name type="scientific">uncultured Acidimicrobiales bacterium</name>
    <dbReference type="NCBI Taxonomy" id="310071"/>
    <lineage>
        <taxon>Bacteria</taxon>
        <taxon>Bacillati</taxon>
        <taxon>Actinomycetota</taxon>
        <taxon>Acidimicrobiia</taxon>
        <taxon>Acidimicrobiales</taxon>
        <taxon>environmental samples</taxon>
    </lineage>
</organism>
<feature type="compositionally biased region" description="Low complexity" evidence="1">
    <location>
        <begin position="8"/>
        <end position="33"/>
    </location>
</feature>
<accession>A0A6J4IGA9</accession>
<feature type="non-terminal residue" evidence="2">
    <location>
        <position position="143"/>
    </location>
</feature>
<name>A0A6J4IGA9_9ACTN</name>